<reference evidence="1 2" key="1">
    <citation type="submission" date="2016-10" db="EMBL/GenBank/DDBJ databases">
        <authorList>
            <person name="Varghese N."/>
            <person name="Submissions S."/>
        </authorList>
    </citation>
    <scope>NUCLEOTIDE SEQUENCE [LARGE SCALE GENOMIC DNA]</scope>
    <source>
        <strain evidence="1 2">BS3652</strain>
    </source>
</reference>
<evidence type="ECO:0008006" key="3">
    <source>
        <dbReference type="Google" id="ProtNLM"/>
    </source>
</evidence>
<gene>
    <name evidence="1" type="ORF">SAMN04490203_2947</name>
</gene>
<accession>A0A1H4UPC7</accession>
<dbReference type="RefSeq" id="WP_048383196.1">
    <property type="nucleotide sequence ID" value="NZ_FNRS01000001.1"/>
</dbReference>
<name>A0A1H4UPC7_PSETA</name>
<protein>
    <recommendedName>
        <fullName evidence="3">Tail protein</fullName>
    </recommendedName>
</protein>
<sequence length="945" mass="105436">MFLSPLNSRRLMSQKTGLNNALSMIEGHHRFLKRSTGDTDDATLQHFAQNTQGVLANNRHFIAHSQMEYQPNGDGTTEGQALHILGYAHAYLATKDQRYLEAAVWHWESYETYFYKGQPIPETPQRRIANWIVNSKEPVLANWPIDPVEPTHSGFKGVAFTFTNGALSIPHGAPHWGEYLDKATFAFDGELAWGAINATVQAVKADGSVDWDIKGAQFDVDWIIACTGQKINWDGDVLSEGHPLEERGQVQLKDTTVNGEHKFNYATRQPVEHGGYLIPRNAVQHNRPLHVPLLGSVNQMGNAADGEQWYMDACYLLWRITSEPRYKKAMDACRFTAIEYTQIDSSDRFFRQSRAELTPYTDGIAYQFTYPSEVEPVLARDSMGYITVDCETAAQVSLEQQAVWFRITPDSLVRTCYGGVDDNNAPLNAKVELVVSPNKDEGSGIKYGCALPKSVSNVEVVTHDIPLSSFTRLSKDDGSEYIMADLRAISHSDDIVSEEGYEPGIVEGHGGNVVSSFFPTDAGWYSIGHWLLPTEKAPLQSITYRADGNFNLRIVDADGWRWWWMLPATAGAWVTLVINPEDATLSGYQPGAADRPEPSAPVYGEVDEFSILMDDSSSTNLTFSYYCINDLPPAFAAGDGYTLNYRLTIKGQTKFRALVGDCTILQYRDDSLAYCPGVIPFSNIYSEGADQIGAWHGMPYPGYQYPFIYCIDPLNEHGARLNQMVEFLYDSQQWYQQKFGQLGPGASAYVWNRWDNYKYGDPDTWTMHHWGDGTAWSGYQSRAMMGACRAWYELVSQGRAVPPKLKSYAENWLTWLIQFVKSTGGILPTDFPMTELPKPVPDDFTGHMTGLWLAGACLAGLAGSQVKDLDYLIEACVTELQNNYVVTPVPGQPMNGCWSPAVRLGTDNGMFFGFWAGEILRGLSLYVLYRNLGPGANIYGAPMPV</sequence>
<dbReference type="EMBL" id="FNRS01000001">
    <property type="protein sequence ID" value="SEC70523.1"/>
    <property type="molecule type" value="Genomic_DNA"/>
</dbReference>
<dbReference type="InterPro" id="IPR008928">
    <property type="entry name" value="6-hairpin_glycosidase_sf"/>
</dbReference>
<organism evidence="1 2">
    <name type="scientific">Pseudomonas taetrolens</name>
    <dbReference type="NCBI Taxonomy" id="47884"/>
    <lineage>
        <taxon>Bacteria</taxon>
        <taxon>Pseudomonadati</taxon>
        <taxon>Pseudomonadota</taxon>
        <taxon>Gammaproteobacteria</taxon>
        <taxon>Pseudomonadales</taxon>
        <taxon>Pseudomonadaceae</taxon>
        <taxon>Pseudomonas</taxon>
    </lineage>
</organism>
<comment type="caution">
    <text evidence="1">The sequence shown here is derived from an EMBL/GenBank/DDBJ whole genome shotgun (WGS) entry which is preliminary data.</text>
</comment>
<dbReference type="SUPFAM" id="SSF48208">
    <property type="entry name" value="Six-hairpin glycosidases"/>
    <property type="match status" value="1"/>
</dbReference>
<proteinExistence type="predicted"/>
<dbReference type="Proteomes" id="UP000183155">
    <property type="component" value="Unassembled WGS sequence"/>
</dbReference>
<evidence type="ECO:0000313" key="2">
    <source>
        <dbReference type="Proteomes" id="UP000183155"/>
    </source>
</evidence>
<keyword evidence="2" id="KW-1185">Reference proteome</keyword>
<evidence type="ECO:0000313" key="1">
    <source>
        <dbReference type="EMBL" id="SEC70523.1"/>
    </source>
</evidence>